<keyword evidence="2" id="KW-0812">Transmembrane</keyword>
<comment type="caution">
    <text evidence="3">The sequence shown here is derived from an EMBL/GenBank/DDBJ whole genome shotgun (WGS) entry which is preliminary data.</text>
</comment>
<dbReference type="CDD" id="cd17491">
    <property type="entry name" value="MFS_MFSD12"/>
    <property type="match status" value="1"/>
</dbReference>
<keyword evidence="4" id="KW-1185">Reference proteome</keyword>
<name>A0AAV2AZN0_9ARAC</name>
<dbReference type="InterPro" id="IPR039672">
    <property type="entry name" value="MFS_2"/>
</dbReference>
<dbReference type="Proteomes" id="UP001497382">
    <property type="component" value="Unassembled WGS sequence"/>
</dbReference>
<sequence>MGIIHFPEMVPPRLPWTQRICYGVGHSLNDLCASMWFSYLIVYLQLVLGFDSNYAGLVLLIGQVADAIATPLLGYEASSNRETAICKKYGKRKFLHLIGTICVVLSFPFIYSVCPGCETASEFALTLMLIPLVIIFQVGWAAVQVSHLSLIPAITPHETERDFLNVLRYAVNIMSDMGTYVVVWCVFDLTRKPTGNHHTITGDYANKFMMITLIIVGIGSLFSIIFHLGVKEVVSTPLSSSENSLEKNSIPLSNSAFPIFSNNLSWRGWIRESHFYQVGLLYMCTRLFQNMSLVFMPLYLQESLRANDDFIAKIPLVMNVSGFVISCCLPKLFKVFGKKVTFLGGASMGIGACVWITVGSGPMYITQGVYGVGVLMGAASSSLVICALSFTHDLIGTSVESAAFVYGAMSFWDKIANGIVGMIIQHLHAVNCKDCDWFYKHVMSYGVGGVGILASIVITTLLPANLGERQSAYNGAVLTPKKEVINHSASTESQSNEKHPLLPK</sequence>
<feature type="transmembrane region" description="Helical" evidence="2">
    <location>
        <begin position="370"/>
        <end position="391"/>
    </location>
</feature>
<dbReference type="GO" id="GO:0008643">
    <property type="term" value="P:carbohydrate transport"/>
    <property type="evidence" value="ECO:0007669"/>
    <property type="project" value="InterPro"/>
</dbReference>
<evidence type="ECO:0000256" key="2">
    <source>
        <dbReference type="SAM" id="Phobius"/>
    </source>
</evidence>
<feature type="transmembrane region" description="Helical" evidence="2">
    <location>
        <begin position="275"/>
        <end position="298"/>
    </location>
</feature>
<reference evidence="3 4" key="1">
    <citation type="submission" date="2024-04" db="EMBL/GenBank/DDBJ databases">
        <authorList>
            <person name="Rising A."/>
            <person name="Reimegard J."/>
            <person name="Sonavane S."/>
            <person name="Akerstrom W."/>
            <person name="Nylinder S."/>
            <person name="Hedman E."/>
            <person name="Kallberg Y."/>
        </authorList>
    </citation>
    <scope>NUCLEOTIDE SEQUENCE [LARGE SCALE GENOMIC DNA]</scope>
</reference>
<dbReference type="Pfam" id="PF13347">
    <property type="entry name" value="MFS_2"/>
    <property type="match status" value="1"/>
</dbReference>
<feature type="transmembrane region" description="Helical" evidence="2">
    <location>
        <begin position="340"/>
        <end position="358"/>
    </location>
</feature>
<keyword evidence="2" id="KW-0472">Membrane</keyword>
<dbReference type="PANTHER" id="PTHR11328">
    <property type="entry name" value="MAJOR FACILITATOR SUPERFAMILY DOMAIN-CONTAINING PROTEIN"/>
    <property type="match status" value="1"/>
</dbReference>
<feature type="transmembrane region" description="Helical" evidence="2">
    <location>
        <begin position="310"/>
        <end position="333"/>
    </location>
</feature>
<organism evidence="3 4">
    <name type="scientific">Larinioides sclopetarius</name>
    <dbReference type="NCBI Taxonomy" id="280406"/>
    <lineage>
        <taxon>Eukaryota</taxon>
        <taxon>Metazoa</taxon>
        <taxon>Ecdysozoa</taxon>
        <taxon>Arthropoda</taxon>
        <taxon>Chelicerata</taxon>
        <taxon>Arachnida</taxon>
        <taxon>Araneae</taxon>
        <taxon>Araneomorphae</taxon>
        <taxon>Entelegynae</taxon>
        <taxon>Araneoidea</taxon>
        <taxon>Araneidae</taxon>
        <taxon>Larinioides</taxon>
    </lineage>
</organism>
<evidence type="ECO:0000256" key="1">
    <source>
        <dbReference type="ARBA" id="ARBA00008335"/>
    </source>
</evidence>
<comment type="similarity">
    <text evidence="1">Belongs to the major facilitator superfamily.</text>
</comment>
<dbReference type="GO" id="GO:0005886">
    <property type="term" value="C:plasma membrane"/>
    <property type="evidence" value="ECO:0007669"/>
    <property type="project" value="TreeGrafter"/>
</dbReference>
<dbReference type="PANTHER" id="PTHR11328:SF28">
    <property type="entry name" value="MAJOR FACILITATOR SUPERFAMILY DOMAIN-CONTAINING PROTEIN 12"/>
    <property type="match status" value="1"/>
</dbReference>
<dbReference type="FunFam" id="1.20.1250.20:FF:000431">
    <property type="entry name" value="Predicted protein"/>
    <property type="match status" value="1"/>
</dbReference>
<proteinExistence type="inferred from homology"/>
<evidence type="ECO:0000313" key="3">
    <source>
        <dbReference type="EMBL" id="CAL1288333.1"/>
    </source>
</evidence>
<evidence type="ECO:0000313" key="4">
    <source>
        <dbReference type="Proteomes" id="UP001497382"/>
    </source>
</evidence>
<protein>
    <recommendedName>
        <fullName evidence="5">Major facilitator superfamily domain-containing protein 12-like</fullName>
    </recommendedName>
</protein>
<feature type="transmembrane region" description="Helical" evidence="2">
    <location>
        <begin position="166"/>
        <end position="189"/>
    </location>
</feature>
<dbReference type="Gene3D" id="1.20.1250.20">
    <property type="entry name" value="MFS general substrate transporter like domains"/>
    <property type="match status" value="2"/>
</dbReference>
<feature type="transmembrane region" description="Helical" evidence="2">
    <location>
        <begin position="123"/>
        <end position="145"/>
    </location>
</feature>
<accession>A0AAV2AZN0</accession>
<dbReference type="EMBL" id="CAXIEN010000230">
    <property type="protein sequence ID" value="CAL1288333.1"/>
    <property type="molecule type" value="Genomic_DNA"/>
</dbReference>
<dbReference type="InterPro" id="IPR036259">
    <property type="entry name" value="MFS_trans_sf"/>
</dbReference>
<dbReference type="AlphaFoldDB" id="A0AAV2AZN0"/>
<dbReference type="GO" id="GO:0015293">
    <property type="term" value="F:symporter activity"/>
    <property type="evidence" value="ECO:0007669"/>
    <property type="project" value="InterPro"/>
</dbReference>
<feature type="transmembrane region" description="Helical" evidence="2">
    <location>
        <begin position="444"/>
        <end position="464"/>
    </location>
</feature>
<feature type="transmembrane region" description="Helical" evidence="2">
    <location>
        <begin position="403"/>
        <end position="424"/>
    </location>
</feature>
<gene>
    <name evidence="3" type="ORF">LARSCL_LOCUS15287</name>
</gene>
<keyword evidence="2" id="KW-1133">Transmembrane helix</keyword>
<dbReference type="SUPFAM" id="SSF103473">
    <property type="entry name" value="MFS general substrate transporter"/>
    <property type="match status" value="1"/>
</dbReference>
<feature type="transmembrane region" description="Helical" evidence="2">
    <location>
        <begin position="209"/>
        <end position="230"/>
    </location>
</feature>
<evidence type="ECO:0008006" key="5">
    <source>
        <dbReference type="Google" id="ProtNLM"/>
    </source>
</evidence>
<feature type="transmembrane region" description="Helical" evidence="2">
    <location>
        <begin position="94"/>
        <end position="111"/>
    </location>
</feature>